<dbReference type="Proteomes" id="UP000429644">
    <property type="component" value="Unassembled WGS sequence"/>
</dbReference>
<keyword evidence="2 6" id="KW-0812">Transmembrane</keyword>
<feature type="compositionally biased region" description="Low complexity" evidence="5">
    <location>
        <begin position="118"/>
        <end position="150"/>
    </location>
</feature>
<organism evidence="7 8">
    <name type="scientific">Georgenia ruanii</name>
    <dbReference type="NCBI Taxonomy" id="348442"/>
    <lineage>
        <taxon>Bacteria</taxon>
        <taxon>Bacillati</taxon>
        <taxon>Actinomycetota</taxon>
        <taxon>Actinomycetes</taxon>
        <taxon>Micrococcales</taxon>
        <taxon>Bogoriellaceae</taxon>
        <taxon>Georgenia</taxon>
    </lineage>
</organism>
<feature type="transmembrane region" description="Helical" evidence="6">
    <location>
        <begin position="262"/>
        <end position="280"/>
    </location>
</feature>
<evidence type="ECO:0000256" key="5">
    <source>
        <dbReference type="SAM" id="MobiDB-lite"/>
    </source>
</evidence>
<keyword evidence="3 6" id="KW-1133">Transmembrane helix</keyword>
<feature type="non-terminal residue" evidence="7">
    <location>
        <position position="1"/>
    </location>
</feature>
<evidence type="ECO:0000256" key="1">
    <source>
        <dbReference type="ARBA" id="ARBA00004141"/>
    </source>
</evidence>
<feature type="transmembrane region" description="Helical" evidence="6">
    <location>
        <begin position="235"/>
        <end position="256"/>
    </location>
</feature>
<evidence type="ECO:0000256" key="4">
    <source>
        <dbReference type="ARBA" id="ARBA00023136"/>
    </source>
</evidence>
<evidence type="ECO:0000313" key="8">
    <source>
        <dbReference type="Proteomes" id="UP000429644"/>
    </source>
</evidence>
<feature type="compositionally biased region" description="Gly residues" evidence="5">
    <location>
        <begin position="104"/>
        <end position="117"/>
    </location>
</feature>
<dbReference type="InterPro" id="IPR019109">
    <property type="entry name" value="MamF_MmsF"/>
</dbReference>
<dbReference type="OrthoDB" id="9808930at2"/>
<gene>
    <name evidence="7" type="ORF">GB882_09165</name>
</gene>
<evidence type="ECO:0000256" key="3">
    <source>
        <dbReference type="ARBA" id="ARBA00022989"/>
    </source>
</evidence>
<dbReference type="AlphaFoldDB" id="A0A7J9UW51"/>
<comment type="caution">
    <text evidence="7">The sequence shown here is derived from an EMBL/GenBank/DDBJ whole genome shotgun (WGS) entry which is preliminary data.</text>
</comment>
<comment type="subcellular location">
    <subcellularLocation>
        <location evidence="1">Membrane</location>
        <topology evidence="1">Multi-pass membrane protein</topology>
    </subcellularLocation>
</comment>
<keyword evidence="8" id="KW-1185">Reference proteome</keyword>
<feature type="compositionally biased region" description="Low complexity" evidence="5">
    <location>
        <begin position="82"/>
        <end position="101"/>
    </location>
</feature>
<feature type="transmembrane region" description="Helical" evidence="6">
    <location>
        <begin position="196"/>
        <end position="220"/>
    </location>
</feature>
<accession>A0A7J9UW51</accession>
<dbReference type="Pfam" id="PF09685">
    <property type="entry name" value="MamF_MmsF"/>
    <property type="match status" value="1"/>
</dbReference>
<keyword evidence="4 6" id="KW-0472">Membrane</keyword>
<name>A0A7J9UW51_9MICO</name>
<protein>
    <submittedName>
        <fullName evidence="7">DUF4870 domain-containing protein</fullName>
    </submittedName>
</protein>
<feature type="compositionally biased region" description="Low complexity" evidence="5">
    <location>
        <begin position="37"/>
        <end position="56"/>
    </location>
</feature>
<feature type="compositionally biased region" description="Basic and acidic residues" evidence="5">
    <location>
        <begin position="1"/>
        <end position="11"/>
    </location>
</feature>
<feature type="region of interest" description="Disordered" evidence="5">
    <location>
        <begin position="1"/>
        <end position="155"/>
    </location>
</feature>
<evidence type="ECO:0000313" key="7">
    <source>
        <dbReference type="EMBL" id="MPV88837.1"/>
    </source>
</evidence>
<proteinExistence type="predicted"/>
<evidence type="ECO:0000256" key="6">
    <source>
        <dbReference type="SAM" id="Phobius"/>
    </source>
</evidence>
<dbReference type="EMBL" id="WHPD01001977">
    <property type="protein sequence ID" value="MPV88837.1"/>
    <property type="molecule type" value="Genomic_DNA"/>
</dbReference>
<evidence type="ECO:0000256" key="2">
    <source>
        <dbReference type="ARBA" id="ARBA00022692"/>
    </source>
</evidence>
<sequence length="296" mass="31534">MTTNPNDREPGSAEEGQQPPTSPEERTSYRASEPYHAAEPAPGEATASEATASEATAGEERAVGQEDAAPQPDYGAQGYGQAGYDQTQAGAQAGYGAPAEPGEGEQGYGQQGYGTQGYGQAAYGSQPSGEQQYGQQGWGQQASAEQQYGQPGYGAPGYGQTGYTQAGYGQQGYAQQGYGQTYGYQAPPMSPPDQRLWATLIHLSGLIFPLLGPLIGYLVLKDRGQFVEDQTKEALNFHITLTILGVIFSIVAVVTFGIGSILFLYYIAAIVFMILAAVAANRGERYRYPLTWRLVH</sequence>
<dbReference type="RefSeq" id="WP_152231522.1">
    <property type="nucleotide sequence ID" value="NZ_BAAAOT010000009.1"/>
</dbReference>
<reference evidence="7 8" key="1">
    <citation type="submission" date="2019-10" db="EMBL/GenBank/DDBJ databases">
        <title>Georgenia wutianyii sp. nov. and Georgenia yuyongxinii sp. nov. isolated from plateau pika (Ochotona curzoniae) in the Qinghai-Tibet plateau of China.</title>
        <authorList>
            <person name="Tian Z."/>
        </authorList>
    </citation>
    <scope>NUCLEOTIDE SEQUENCE [LARGE SCALE GENOMIC DNA]</scope>
    <source>
        <strain evidence="7 8">JCM 15130</strain>
    </source>
</reference>